<keyword evidence="3" id="KW-1185">Reference proteome</keyword>
<proteinExistence type="predicted"/>
<dbReference type="PANTHER" id="PTHR33233:SF17">
    <property type="entry name" value="DUF4283 DOMAIN-CONTAINING PROTEIN"/>
    <property type="match status" value="1"/>
</dbReference>
<dbReference type="PANTHER" id="PTHR33233">
    <property type="entry name" value="ENDONUCLEASE/EXONUCLEASE/PHOSPHATASE"/>
    <property type="match status" value="1"/>
</dbReference>
<dbReference type="AlphaFoldDB" id="A0A314L9X2"/>
<organism evidence="2 3">
    <name type="scientific">Nicotiana attenuata</name>
    <name type="common">Coyote tobacco</name>
    <dbReference type="NCBI Taxonomy" id="49451"/>
    <lineage>
        <taxon>Eukaryota</taxon>
        <taxon>Viridiplantae</taxon>
        <taxon>Streptophyta</taxon>
        <taxon>Embryophyta</taxon>
        <taxon>Tracheophyta</taxon>
        <taxon>Spermatophyta</taxon>
        <taxon>Magnoliopsida</taxon>
        <taxon>eudicotyledons</taxon>
        <taxon>Gunneridae</taxon>
        <taxon>Pentapetalae</taxon>
        <taxon>asterids</taxon>
        <taxon>lamiids</taxon>
        <taxon>Solanales</taxon>
        <taxon>Solanaceae</taxon>
        <taxon>Nicotianoideae</taxon>
        <taxon>Nicotianeae</taxon>
        <taxon>Nicotiana</taxon>
    </lineage>
</organism>
<protein>
    <submittedName>
        <fullName evidence="2">Uncharacterized protein</fullName>
    </submittedName>
</protein>
<dbReference type="Proteomes" id="UP000187609">
    <property type="component" value="Unassembled WGS sequence"/>
</dbReference>
<name>A0A314L9X2_NICAT</name>
<dbReference type="Gramene" id="OIT38395">
    <property type="protein sequence ID" value="OIT38395"/>
    <property type="gene ID" value="A4A49_16155"/>
</dbReference>
<accession>A0A314L9X2</accession>
<gene>
    <name evidence="2" type="ORF">A4A49_16155</name>
</gene>
<evidence type="ECO:0000313" key="2">
    <source>
        <dbReference type="EMBL" id="OIT38395.1"/>
    </source>
</evidence>
<feature type="region of interest" description="Disordered" evidence="1">
    <location>
        <begin position="1"/>
        <end position="72"/>
    </location>
</feature>
<feature type="compositionally biased region" description="Basic and acidic residues" evidence="1">
    <location>
        <begin position="310"/>
        <end position="320"/>
    </location>
</feature>
<sequence>MARRRKQAAPIPTNSRGKELSVDEEGNNNQWNSTNAVTEKEAQKCKDQLPTSPKRLQFSEAGSSKPSPDPDLIATAKVGKEKVVHAKELRQQNRNSQMGMRLEYVPPSHRDGKVVIQIEKEDVSELNEYWATALIGNVLGDTPYEKSMENYVESVWDFVTKPQILYHQDGYYNWEIYFHFDPKCITTIPLWIHFPSLSVGYWTTDALSKVASAVGLPMYTDKFTAELNKISYSRVLVKVDITKPSVENVEIVTPTSTRQQEILYEWRPKFCSECLYYGHDIFECWKSTKHHEDTEFKAPKRRNRGRRRKVSQEWKPKDQQEQEEGIGEVIEVQPPTEIDKGKQNTADESDQKSMMIQRKEGSERQILHLFSRL</sequence>
<feature type="compositionally biased region" description="Polar residues" evidence="1">
    <location>
        <begin position="27"/>
        <end position="37"/>
    </location>
</feature>
<feature type="compositionally biased region" description="Basic residues" evidence="1">
    <location>
        <begin position="299"/>
        <end position="309"/>
    </location>
</feature>
<dbReference type="EMBL" id="MJEQ01000209">
    <property type="protein sequence ID" value="OIT38395.1"/>
    <property type="molecule type" value="Genomic_DNA"/>
</dbReference>
<evidence type="ECO:0000256" key="1">
    <source>
        <dbReference type="SAM" id="MobiDB-lite"/>
    </source>
</evidence>
<comment type="caution">
    <text evidence="2">The sequence shown here is derived from an EMBL/GenBank/DDBJ whole genome shotgun (WGS) entry which is preliminary data.</text>
</comment>
<feature type="compositionally biased region" description="Basic and acidic residues" evidence="1">
    <location>
        <begin position="38"/>
        <end position="47"/>
    </location>
</feature>
<reference evidence="2" key="1">
    <citation type="submission" date="2016-11" db="EMBL/GenBank/DDBJ databases">
        <title>The genome of Nicotiana attenuata.</title>
        <authorList>
            <person name="Xu S."/>
            <person name="Brockmoeller T."/>
            <person name="Gaquerel E."/>
            <person name="Navarro A."/>
            <person name="Kuhl H."/>
            <person name="Gase K."/>
            <person name="Ling Z."/>
            <person name="Zhou W."/>
            <person name="Kreitzer C."/>
            <person name="Stanke M."/>
            <person name="Tang H."/>
            <person name="Lyons E."/>
            <person name="Pandey P."/>
            <person name="Pandey S.P."/>
            <person name="Timmermann B."/>
            <person name="Baldwin I.T."/>
        </authorList>
    </citation>
    <scope>NUCLEOTIDE SEQUENCE [LARGE SCALE GENOMIC DNA]</scope>
    <source>
        <strain evidence="2">UT</strain>
    </source>
</reference>
<evidence type="ECO:0000313" key="3">
    <source>
        <dbReference type="Proteomes" id="UP000187609"/>
    </source>
</evidence>
<feature type="region of interest" description="Disordered" evidence="1">
    <location>
        <begin position="293"/>
        <end position="363"/>
    </location>
</feature>